<dbReference type="NCBIfam" id="TIGR00231">
    <property type="entry name" value="small_GTP"/>
    <property type="match status" value="1"/>
</dbReference>
<dbReference type="SMART" id="SM00174">
    <property type="entry name" value="RHO"/>
    <property type="match status" value="1"/>
</dbReference>
<gene>
    <name evidence="7" type="ORF">SteCoe_36857</name>
</gene>
<dbReference type="InterPro" id="IPR027417">
    <property type="entry name" value="P-loop_NTPase"/>
</dbReference>
<evidence type="ECO:0000256" key="3">
    <source>
        <dbReference type="ARBA" id="ARBA00022741"/>
    </source>
</evidence>
<dbReference type="CDD" id="cd00154">
    <property type="entry name" value="Rab"/>
    <property type="match status" value="1"/>
</dbReference>
<protein>
    <submittedName>
        <fullName evidence="7">Uncharacterized protein</fullName>
    </submittedName>
</protein>
<organism evidence="7 8">
    <name type="scientific">Stentor coeruleus</name>
    <dbReference type="NCBI Taxonomy" id="5963"/>
    <lineage>
        <taxon>Eukaryota</taxon>
        <taxon>Sar</taxon>
        <taxon>Alveolata</taxon>
        <taxon>Ciliophora</taxon>
        <taxon>Postciliodesmatophora</taxon>
        <taxon>Heterotrichea</taxon>
        <taxon>Heterotrichida</taxon>
        <taxon>Stentoridae</taxon>
        <taxon>Stentor</taxon>
    </lineage>
</organism>
<dbReference type="InterPro" id="IPR001806">
    <property type="entry name" value="Small_GTPase"/>
</dbReference>
<evidence type="ECO:0000313" key="8">
    <source>
        <dbReference type="Proteomes" id="UP000187209"/>
    </source>
</evidence>
<dbReference type="PROSITE" id="PS51420">
    <property type="entry name" value="RHO"/>
    <property type="match status" value="1"/>
</dbReference>
<dbReference type="PANTHER" id="PTHR47980">
    <property type="entry name" value="LD44762P"/>
    <property type="match status" value="1"/>
</dbReference>
<evidence type="ECO:0000256" key="5">
    <source>
        <dbReference type="ARBA" id="ARBA00023136"/>
    </source>
</evidence>
<keyword evidence="3" id="KW-0547">Nucleotide-binding</keyword>
<dbReference type="Gene3D" id="3.40.50.300">
    <property type="entry name" value="P-loop containing nucleotide triphosphate hydrolases"/>
    <property type="match status" value="1"/>
</dbReference>
<proteinExistence type="inferred from homology"/>
<dbReference type="PROSITE" id="PS51419">
    <property type="entry name" value="RAB"/>
    <property type="match status" value="1"/>
</dbReference>
<keyword evidence="8" id="KW-1185">Reference proteome</keyword>
<dbReference type="Pfam" id="PF00071">
    <property type="entry name" value="Ras"/>
    <property type="match status" value="1"/>
</dbReference>
<comment type="subcellular location">
    <subcellularLocation>
        <location evidence="1">Endomembrane system</location>
    </subcellularLocation>
</comment>
<keyword evidence="5" id="KW-0472">Membrane</keyword>
<dbReference type="InterPro" id="IPR050305">
    <property type="entry name" value="Small_GTPase_Rab"/>
</dbReference>
<evidence type="ECO:0000256" key="2">
    <source>
        <dbReference type="ARBA" id="ARBA00006270"/>
    </source>
</evidence>
<evidence type="ECO:0000256" key="4">
    <source>
        <dbReference type="ARBA" id="ARBA00023134"/>
    </source>
</evidence>
<sequence>MNVSNGEFRRKEVCKVLTLGNSSVGKTSIIMRFTENMFSYKFMTTIGVNFKEKEIAIGNRLIFLQVWDTAGQERFRNLQRNYYKGAHGILLVYDVTSLESFNNISKWIEDIEENAPQNTVKVLVGNKVDMINHRVVDEESGRSLAAKYSMKYFETSAKDQTGVVEVFDYIAKKVYSLLSISPSYLNHTPNSIMLKAKAPKKEKRSWCS</sequence>
<dbReference type="SUPFAM" id="SSF52540">
    <property type="entry name" value="P-loop containing nucleoside triphosphate hydrolases"/>
    <property type="match status" value="1"/>
</dbReference>
<dbReference type="GO" id="GO:0005525">
    <property type="term" value="F:GTP binding"/>
    <property type="evidence" value="ECO:0007669"/>
    <property type="project" value="UniProtKB-KW"/>
</dbReference>
<dbReference type="GO" id="GO:0012505">
    <property type="term" value="C:endomembrane system"/>
    <property type="evidence" value="ECO:0007669"/>
    <property type="project" value="UniProtKB-SubCell"/>
</dbReference>
<evidence type="ECO:0000313" key="7">
    <source>
        <dbReference type="EMBL" id="OMJ66329.1"/>
    </source>
</evidence>
<dbReference type="GO" id="GO:0003924">
    <property type="term" value="F:GTPase activity"/>
    <property type="evidence" value="ECO:0007669"/>
    <property type="project" value="InterPro"/>
</dbReference>
<evidence type="ECO:0000256" key="6">
    <source>
        <dbReference type="ARBA" id="ARBA00023288"/>
    </source>
</evidence>
<dbReference type="InterPro" id="IPR005225">
    <property type="entry name" value="Small_GTP-bd"/>
</dbReference>
<comment type="similarity">
    <text evidence="2">Belongs to the small GTPase superfamily. Rab family.</text>
</comment>
<dbReference type="SMART" id="SM00173">
    <property type="entry name" value="RAS"/>
    <property type="match status" value="1"/>
</dbReference>
<dbReference type="FunFam" id="3.40.50.300:FF:000586">
    <property type="entry name" value="Rab family GTPase"/>
    <property type="match status" value="1"/>
</dbReference>
<evidence type="ECO:0000256" key="1">
    <source>
        <dbReference type="ARBA" id="ARBA00004308"/>
    </source>
</evidence>
<accession>A0A1R2APC3</accession>
<dbReference type="SMART" id="SM00176">
    <property type="entry name" value="RAN"/>
    <property type="match status" value="1"/>
</dbReference>
<reference evidence="7 8" key="1">
    <citation type="submission" date="2016-11" db="EMBL/GenBank/DDBJ databases">
        <title>The macronuclear genome of Stentor coeruleus: a giant cell with tiny introns.</title>
        <authorList>
            <person name="Slabodnick M."/>
            <person name="Ruby J.G."/>
            <person name="Reiff S.B."/>
            <person name="Swart E.C."/>
            <person name="Gosai S."/>
            <person name="Prabakaran S."/>
            <person name="Witkowska E."/>
            <person name="Larue G.E."/>
            <person name="Fisher S."/>
            <person name="Freeman R.M."/>
            <person name="Gunawardena J."/>
            <person name="Chu W."/>
            <person name="Stover N.A."/>
            <person name="Gregory B.D."/>
            <person name="Nowacki M."/>
            <person name="Derisi J."/>
            <person name="Roy S.W."/>
            <person name="Marshall W.F."/>
            <person name="Sood P."/>
        </authorList>
    </citation>
    <scope>NUCLEOTIDE SEQUENCE [LARGE SCALE GENOMIC DNA]</scope>
    <source>
        <strain evidence="7">WM001</strain>
    </source>
</reference>
<dbReference type="SMART" id="SM00175">
    <property type="entry name" value="RAB"/>
    <property type="match status" value="1"/>
</dbReference>
<dbReference type="EMBL" id="MPUH01001748">
    <property type="protein sequence ID" value="OMJ66329.1"/>
    <property type="molecule type" value="Genomic_DNA"/>
</dbReference>
<dbReference type="PRINTS" id="PR00449">
    <property type="entry name" value="RASTRNSFRMNG"/>
</dbReference>
<name>A0A1R2APC3_9CILI</name>
<comment type="caution">
    <text evidence="7">The sequence shown here is derived from an EMBL/GenBank/DDBJ whole genome shotgun (WGS) entry which is preliminary data.</text>
</comment>
<dbReference type="SMART" id="SM00177">
    <property type="entry name" value="ARF"/>
    <property type="match status" value="1"/>
</dbReference>
<keyword evidence="4" id="KW-0342">GTP-binding</keyword>
<dbReference type="AlphaFoldDB" id="A0A1R2APC3"/>
<keyword evidence="6" id="KW-0449">Lipoprotein</keyword>
<dbReference type="PROSITE" id="PS51421">
    <property type="entry name" value="RAS"/>
    <property type="match status" value="1"/>
</dbReference>
<dbReference type="Proteomes" id="UP000187209">
    <property type="component" value="Unassembled WGS sequence"/>
</dbReference>